<dbReference type="Gene3D" id="1.20.1440.60">
    <property type="entry name" value="23S rRNA-intervening sequence"/>
    <property type="match status" value="1"/>
</dbReference>
<dbReference type="PANTHER" id="PTHR38471">
    <property type="entry name" value="FOUR HELIX BUNDLE PROTEIN"/>
    <property type="match status" value="1"/>
</dbReference>
<sequence>MKEKDKKETPVKSHKDLRVWKESMLLVENIYKITDVFPQSELYGLVSQLRRASVSVPSNISEGCGRKGNKELSRFYILL</sequence>
<organism evidence="1 2">
    <name type="scientific">Aquimarina gracilis</name>
    <dbReference type="NCBI Taxonomy" id="874422"/>
    <lineage>
        <taxon>Bacteria</taxon>
        <taxon>Pseudomonadati</taxon>
        <taxon>Bacteroidota</taxon>
        <taxon>Flavobacteriia</taxon>
        <taxon>Flavobacteriales</taxon>
        <taxon>Flavobacteriaceae</taxon>
        <taxon>Aquimarina</taxon>
    </lineage>
</organism>
<dbReference type="CDD" id="cd16377">
    <property type="entry name" value="23S_rRNA_IVP_like"/>
    <property type="match status" value="1"/>
</dbReference>
<dbReference type="PANTHER" id="PTHR38471:SF2">
    <property type="entry name" value="FOUR HELIX BUNDLE PROTEIN"/>
    <property type="match status" value="1"/>
</dbReference>
<protein>
    <submittedName>
        <fullName evidence="1">Four helix bundle protein</fullName>
    </submittedName>
</protein>
<dbReference type="EMBL" id="JAYKLX010000010">
    <property type="protein sequence ID" value="MEB3347756.1"/>
    <property type="molecule type" value="Genomic_DNA"/>
</dbReference>
<name>A0ABU6A0W4_9FLAO</name>
<keyword evidence="2" id="KW-1185">Reference proteome</keyword>
<dbReference type="NCBIfam" id="TIGR02436">
    <property type="entry name" value="four helix bundle protein"/>
    <property type="match status" value="1"/>
</dbReference>
<accession>A0ABU6A0W4</accession>
<dbReference type="Pfam" id="PF05635">
    <property type="entry name" value="23S_rRNA_IVP"/>
    <property type="match status" value="1"/>
</dbReference>
<proteinExistence type="predicted"/>
<gene>
    <name evidence="1" type="ORF">U6A24_19925</name>
</gene>
<reference evidence="1 2" key="1">
    <citation type="journal article" date="2013" name="Int. J. Syst. Evol. Microbiol.">
        <title>Aquimarina gracilis sp. nov., isolated from the gut microflora of a mussel, Mytilus coruscus, and emended description of Aquimarina spongiae.</title>
        <authorList>
            <person name="Park S.C."/>
            <person name="Choe H.N."/>
            <person name="Baik K.S."/>
            <person name="Seong C.N."/>
        </authorList>
    </citation>
    <scope>NUCLEOTIDE SEQUENCE [LARGE SCALE GENOMIC DNA]</scope>
    <source>
        <strain evidence="1 2">PSC32</strain>
    </source>
</reference>
<dbReference type="SUPFAM" id="SSF158446">
    <property type="entry name" value="IVS-encoded protein-like"/>
    <property type="match status" value="1"/>
</dbReference>
<dbReference type="InterPro" id="IPR012657">
    <property type="entry name" value="23S_rRNA-intervening_sequence"/>
</dbReference>
<dbReference type="InterPro" id="IPR036583">
    <property type="entry name" value="23S_rRNA_IVS_sf"/>
</dbReference>
<evidence type="ECO:0000313" key="2">
    <source>
        <dbReference type="Proteomes" id="UP001327027"/>
    </source>
</evidence>
<evidence type="ECO:0000313" key="1">
    <source>
        <dbReference type="EMBL" id="MEB3347756.1"/>
    </source>
</evidence>
<comment type="caution">
    <text evidence="1">The sequence shown here is derived from an EMBL/GenBank/DDBJ whole genome shotgun (WGS) entry which is preliminary data.</text>
</comment>
<dbReference type="Proteomes" id="UP001327027">
    <property type="component" value="Unassembled WGS sequence"/>
</dbReference>